<sequence>MAIKKFALNTEPHVAEIGDDLRFEFQPEVDGDEFMEAYEALQESARRVGDITAPDAATRVDMADVREARAATKEFLAGLMLPDSAEEFRRAKLPERIISSLLEWVLEIYGGGAGERPTGSSTASSAASPRAGTRGRAPSRSRG</sequence>
<feature type="compositionally biased region" description="Low complexity" evidence="1">
    <location>
        <begin position="117"/>
        <end position="136"/>
    </location>
</feature>
<protein>
    <recommendedName>
        <fullName evidence="4">Tail assembly chaperone</fullName>
    </recommendedName>
</protein>
<evidence type="ECO:0000313" key="2">
    <source>
        <dbReference type="EMBL" id="MEU9576319.1"/>
    </source>
</evidence>
<evidence type="ECO:0000256" key="1">
    <source>
        <dbReference type="SAM" id="MobiDB-lite"/>
    </source>
</evidence>
<proteinExistence type="predicted"/>
<evidence type="ECO:0008006" key="4">
    <source>
        <dbReference type="Google" id="ProtNLM"/>
    </source>
</evidence>
<dbReference type="RefSeq" id="WP_359268462.1">
    <property type="nucleotide sequence ID" value="NZ_JBEZNA010000004.1"/>
</dbReference>
<keyword evidence="3" id="KW-1185">Reference proteome</keyword>
<dbReference type="EMBL" id="JBEZNA010000004">
    <property type="protein sequence ID" value="MEU9576319.1"/>
    <property type="molecule type" value="Genomic_DNA"/>
</dbReference>
<dbReference type="Proteomes" id="UP001551584">
    <property type="component" value="Unassembled WGS sequence"/>
</dbReference>
<gene>
    <name evidence="2" type="ORF">AB0D95_03345</name>
</gene>
<organism evidence="2 3">
    <name type="scientific">Streptomyces chilikensis</name>
    <dbReference type="NCBI Taxonomy" id="1194079"/>
    <lineage>
        <taxon>Bacteria</taxon>
        <taxon>Bacillati</taxon>
        <taxon>Actinomycetota</taxon>
        <taxon>Actinomycetes</taxon>
        <taxon>Kitasatosporales</taxon>
        <taxon>Streptomycetaceae</taxon>
        <taxon>Streptomyces</taxon>
    </lineage>
</organism>
<reference evidence="2 3" key="1">
    <citation type="submission" date="2024-06" db="EMBL/GenBank/DDBJ databases">
        <title>The Natural Products Discovery Center: Release of the First 8490 Sequenced Strains for Exploring Actinobacteria Biosynthetic Diversity.</title>
        <authorList>
            <person name="Kalkreuter E."/>
            <person name="Kautsar S.A."/>
            <person name="Yang D."/>
            <person name="Bader C.D."/>
            <person name="Teijaro C.N."/>
            <person name="Fluegel L."/>
            <person name="Davis C.M."/>
            <person name="Simpson J.R."/>
            <person name="Lauterbach L."/>
            <person name="Steele A.D."/>
            <person name="Gui C."/>
            <person name="Meng S."/>
            <person name="Li G."/>
            <person name="Viehrig K."/>
            <person name="Ye F."/>
            <person name="Su P."/>
            <person name="Kiefer A.F."/>
            <person name="Nichols A."/>
            <person name="Cepeda A.J."/>
            <person name="Yan W."/>
            <person name="Fan B."/>
            <person name="Jiang Y."/>
            <person name="Adhikari A."/>
            <person name="Zheng C.-J."/>
            <person name="Schuster L."/>
            <person name="Cowan T.M."/>
            <person name="Smanski M.J."/>
            <person name="Chevrette M.G."/>
            <person name="De Carvalho L.P.S."/>
            <person name="Shen B."/>
        </authorList>
    </citation>
    <scope>NUCLEOTIDE SEQUENCE [LARGE SCALE GENOMIC DNA]</scope>
    <source>
        <strain evidence="2 3">NPDC048117</strain>
    </source>
</reference>
<evidence type="ECO:0000313" key="3">
    <source>
        <dbReference type="Proteomes" id="UP001551584"/>
    </source>
</evidence>
<comment type="caution">
    <text evidence="2">The sequence shown here is derived from an EMBL/GenBank/DDBJ whole genome shotgun (WGS) entry which is preliminary data.</text>
</comment>
<name>A0ABV3EJF7_9ACTN</name>
<feature type="region of interest" description="Disordered" evidence="1">
    <location>
        <begin position="112"/>
        <end position="143"/>
    </location>
</feature>
<accession>A0ABV3EJF7</accession>